<evidence type="ECO:0000313" key="1">
    <source>
        <dbReference type="EMBL" id="KEC54774.1"/>
    </source>
</evidence>
<name>A0A067W4V0_9HYPH</name>
<evidence type="ECO:0000313" key="2">
    <source>
        <dbReference type="Proteomes" id="UP000027015"/>
    </source>
</evidence>
<dbReference type="STRING" id="1134510.O9A_01388"/>
<dbReference type="PATRIC" id="fig|1134510.3.peg.1580"/>
<dbReference type="EMBL" id="AHPL01000010">
    <property type="protein sequence ID" value="KEC54774.1"/>
    <property type="molecule type" value="Genomic_DNA"/>
</dbReference>
<organism evidence="1 2">
    <name type="scientific">Bartonella koehlerae C-29</name>
    <dbReference type="NCBI Taxonomy" id="1134510"/>
    <lineage>
        <taxon>Bacteria</taxon>
        <taxon>Pseudomonadati</taxon>
        <taxon>Pseudomonadota</taxon>
        <taxon>Alphaproteobacteria</taxon>
        <taxon>Hyphomicrobiales</taxon>
        <taxon>Bartonellaceae</taxon>
        <taxon>Bartonella</taxon>
    </lineage>
</organism>
<reference evidence="1 2" key="1">
    <citation type="submission" date="2012-04" db="EMBL/GenBank/DDBJ databases">
        <title>The Genome Sequence of Bartonella koehlerae C-29.</title>
        <authorList>
            <consortium name="The Broad Institute Genome Sequencing Platform"/>
            <consortium name="The Broad Institute Genome Sequencing Center for Infectious Disease"/>
            <person name="Feldgarden M."/>
            <person name="Kirby J."/>
            <person name="Kosoy M."/>
            <person name="Birtles R."/>
            <person name="Probert W.S."/>
            <person name="Chiaraviglio L."/>
            <person name="Walker B."/>
            <person name="Young S.K."/>
            <person name="Zeng Q."/>
            <person name="Gargeya S."/>
            <person name="Fitzgerald M."/>
            <person name="Haas B."/>
            <person name="Abouelleil A."/>
            <person name="Alvarado L."/>
            <person name="Arachchi H.M."/>
            <person name="Berlin A.M."/>
            <person name="Chapman S.B."/>
            <person name="Goldberg J."/>
            <person name="Griggs A."/>
            <person name="Gujja S."/>
            <person name="Hansen M."/>
            <person name="Howarth C."/>
            <person name="Imamovic A."/>
            <person name="Larimer J."/>
            <person name="McCowen C."/>
            <person name="Montmayeur A."/>
            <person name="Murphy C."/>
            <person name="Neiman D."/>
            <person name="Pearson M."/>
            <person name="Priest M."/>
            <person name="Roberts A."/>
            <person name="Saif S."/>
            <person name="Shea T."/>
            <person name="Sisk P."/>
            <person name="Sykes S."/>
            <person name="Wortman J."/>
            <person name="Nusbaum C."/>
            <person name="Birren B."/>
        </authorList>
    </citation>
    <scope>NUCLEOTIDE SEQUENCE [LARGE SCALE GENOMIC DNA]</scope>
    <source>
        <strain evidence="1 2">C-29</strain>
    </source>
</reference>
<accession>A0A067W4V0</accession>
<comment type="caution">
    <text evidence="1">The sequence shown here is derived from an EMBL/GenBank/DDBJ whole genome shotgun (WGS) entry which is preliminary data.</text>
</comment>
<gene>
    <name evidence="1" type="ORF">O9A_01388</name>
</gene>
<dbReference type="Proteomes" id="UP000027015">
    <property type="component" value="Unassembled WGS sequence"/>
</dbReference>
<keyword evidence="2" id="KW-1185">Reference proteome</keyword>
<protein>
    <submittedName>
        <fullName evidence="1">Uncharacterized protein</fullName>
    </submittedName>
</protein>
<sequence>MFLAPIGHTKAASAEKILNRFNLCFKHAAVLSLDVDLQVTAKALLGKQRYRTTNRPAMDWRNISAFYKILCETTSITHLASRFLILTGRSTDSLRHIHKEQIDGAILDNSC</sequence>
<dbReference type="HOGENOM" id="CLU_126425_0_0_5"/>
<dbReference type="eggNOG" id="COG0582">
    <property type="taxonomic scope" value="Bacteria"/>
</dbReference>
<dbReference type="AlphaFoldDB" id="A0A067W4V0"/>
<proteinExistence type="predicted"/>